<dbReference type="Pfam" id="PF13087">
    <property type="entry name" value="AAA_12"/>
    <property type="match status" value="1"/>
</dbReference>
<gene>
    <name evidence="6" type="ORF">V5O48_003062</name>
</gene>
<dbReference type="InterPro" id="IPR027417">
    <property type="entry name" value="P-loop_NTPase"/>
</dbReference>
<organism evidence="6 7">
    <name type="scientific">Marasmius crinis-equi</name>
    <dbReference type="NCBI Taxonomy" id="585013"/>
    <lineage>
        <taxon>Eukaryota</taxon>
        <taxon>Fungi</taxon>
        <taxon>Dikarya</taxon>
        <taxon>Basidiomycota</taxon>
        <taxon>Agaricomycotina</taxon>
        <taxon>Agaricomycetes</taxon>
        <taxon>Agaricomycetidae</taxon>
        <taxon>Agaricales</taxon>
        <taxon>Marasmiineae</taxon>
        <taxon>Marasmiaceae</taxon>
        <taxon>Marasmius</taxon>
    </lineage>
</organism>
<evidence type="ECO:0000256" key="4">
    <source>
        <dbReference type="ARBA" id="ARBA00022840"/>
    </source>
</evidence>
<keyword evidence="3" id="KW-0347">Helicase</keyword>
<dbReference type="Pfam" id="PF13604">
    <property type="entry name" value="AAA_30"/>
    <property type="match status" value="1"/>
</dbReference>
<dbReference type="InterPro" id="IPR050534">
    <property type="entry name" value="Coronavir_polyprotein_1ab"/>
</dbReference>
<keyword evidence="7" id="KW-1185">Reference proteome</keyword>
<evidence type="ECO:0000256" key="3">
    <source>
        <dbReference type="ARBA" id="ARBA00022806"/>
    </source>
</evidence>
<evidence type="ECO:0000313" key="7">
    <source>
        <dbReference type="Proteomes" id="UP001465976"/>
    </source>
</evidence>
<dbReference type="PANTHER" id="PTHR43788:SF8">
    <property type="entry name" value="DNA-BINDING PROTEIN SMUBP-2"/>
    <property type="match status" value="1"/>
</dbReference>
<keyword evidence="4" id="KW-0067">ATP-binding</keyword>
<proteinExistence type="predicted"/>
<name>A0ABR3FTU9_9AGAR</name>
<protein>
    <recommendedName>
        <fullName evidence="5">AAA+ ATPase domain-containing protein</fullName>
    </recommendedName>
</protein>
<dbReference type="InterPro" id="IPR003593">
    <property type="entry name" value="AAA+_ATPase"/>
</dbReference>
<dbReference type="SMART" id="SM00382">
    <property type="entry name" value="AAA"/>
    <property type="match status" value="1"/>
</dbReference>
<comment type="caution">
    <text evidence="6">The sequence shown here is derived from an EMBL/GenBank/DDBJ whole genome shotgun (WGS) entry which is preliminary data.</text>
</comment>
<dbReference type="Gene3D" id="3.40.50.300">
    <property type="entry name" value="P-loop containing nucleotide triphosphate hydrolases"/>
    <property type="match status" value="2"/>
</dbReference>
<keyword evidence="1" id="KW-0547">Nucleotide-binding</keyword>
<evidence type="ECO:0000256" key="2">
    <source>
        <dbReference type="ARBA" id="ARBA00022801"/>
    </source>
</evidence>
<dbReference type="SUPFAM" id="SSF52540">
    <property type="entry name" value="P-loop containing nucleoside triphosphate hydrolases"/>
    <property type="match status" value="1"/>
</dbReference>
<evidence type="ECO:0000259" key="5">
    <source>
        <dbReference type="SMART" id="SM00382"/>
    </source>
</evidence>
<dbReference type="PANTHER" id="PTHR43788">
    <property type="entry name" value="DNA2/NAM7 HELICASE FAMILY MEMBER"/>
    <property type="match status" value="1"/>
</dbReference>
<accession>A0ABR3FTU9</accession>
<dbReference type="InterPro" id="IPR041679">
    <property type="entry name" value="DNA2/NAM7-like_C"/>
</dbReference>
<evidence type="ECO:0000313" key="6">
    <source>
        <dbReference type="EMBL" id="KAL0578914.1"/>
    </source>
</evidence>
<feature type="domain" description="AAA+ ATPase" evidence="5">
    <location>
        <begin position="917"/>
        <end position="1106"/>
    </location>
</feature>
<sequence length="1425" mass="159635">MSGKGHSLSATNIATYHHFNCNLYLHNVYYKPEETNAAVSAQGQSNELARAQLRRGLSWESYLTVWLDEENMLLRVPTLPMTGEELMENLLLDDREHFFVAGLSFWPPQEHLNSLFFESGQSPINFGLAKPDLLEITRVGNGVEWRVVDAKASSSVKTSHHVQIYFYTLCLQYLLQMPFFQSSATAAVWLPPADGFDSTPPSLEDLAPITLSLLSPPLDRFFFRRLPQILRTPREAVSWHFNPNCTGCPFTSSCSHRSTQDGKLGSMSNISFGQAKVLRDLLTLWRDEDGYCNAGKDVSDIEDLSSLFEDGESVQRLSASNPITMRKAKRILALPTRVRDSTRPLKSSLVEAARSKTVQMINRRNYSLPRSEDIAILISLVSDPATPTIHIAAFCISVFTSLPSVQLPKHVFGGHRDLVPSLARLIRTITSLGSTAPSTQFYVFSSSENSALQTHLVNTALDLAESNDDIRICIGALAQGASLLQTAFQPLVLSGVLLDFLARKDRRKSDLIACLERMNLPTHGSADELRRRIQDHLQRYQNTGETDERKREFGQLPRVVVLKTEIERSLALPIPGFWDLPECARLLVTPPPARCPTDDDLYTAFKNDMPLQPLLRNRNQTIFLVLRSFRKRLHDSGWDVLINAAKPMSINFMDLCRGEKLRKLFYMQQFEVLAKLSELWKARIEGCPDAPILEYRLTRQGRIGYEHVFHLKSGTLDSPRSDKDKTFFDYIITKDCEDDGLAELPTEALFDDLSVSALVFPLNRYTKARWDSQHPVVQRRLSVADIRDMALDGQHTQVTLQTWASDKLEIKFVEGHLYRLSPRLVDFNTTKILTTLFELDLRSEGGESVPFLQLVLDPNTFRRDTNSASAASIQDMKRAGGKIQSTFRELNSNLDIEGAGPLVLKPSQNKAALHVLSNRLSVIWGPPGTGKTHTVALSLLRLLNVQYNLGDRTHKIIFITAMTHAAIEALLGKLSYLIRCHRSIEGLPTEWLDVVKIEHVLKGNDHPRTSPSHTTVYAGTIYQLYNLCKKQSTVQADVLVIDEAGQLGLSASSLALRALNSTGKVIVAGDQEQLSPILAAQYPKLKTGPLFGSILDCLVHFSRRINDSLESSNESYDDIPSSQGSVVQLEENFRLNPDLGQFVSIIYKRPFVAQKGQNRQLAAMLNRVVGDIGNDLGLNEHIVDNVQWFLLALSKIMLKQPQTVLAQPALKNTKPHMTSKVPNISPLDPDATFTPISLTLLRLEVAERMQEVSYEVHVKAEAMLAAALVRQLQRCSPTEDIFVATPHRVQRQAVRAALGAADRSEPLERLFEGLSVETEEVPEYTGKVTVDTVERLQGSEAAFVICLFSHPSSEISDLRFLLERRRLNVAISRAKSLCILISSAEVLRPPVEILADNECEKGYAFLKAYEDRAWSAEFKVDMDKL</sequence>
<reference evidence="6 7" key="1">
    <citation type="submission" date="2024-02" db="EMBL/GenBank/DDBJ databases">
        <title>A draft genome for the cacao thread blight pathogen Marasmius crinis-equi.</title>
        <authorList>
            <person name="Cohen S.P."/>
            <person name="Baruah I.K."/>
            <person name="Amoako-Attah I."/>
            <person name="Bukari Y."/>
            <person name="Meinhardt L.W."/>
            <person name="Bailey B.A."/>
        </authorList>
    </citation>
    <scope>NUCLEOTIDE SEQUENCE [LARGE SCALE GENOMIC DNA]</scope>
    <source>
        <strain evidence="6 7">GH-76</strain>
    </source>
</reference>
<dbReference type="Proteomes" id="UP001465976">
    <property type="component" value="Unassembled WGS sequence"/>
</dbReference>
<dbReference type="EMBL" id="JBAHYK010000078">
    <property type="protein sequence ID" value="KAL0578914.1"/>
    <property type="molecule type" value="Genomic_DNA"/>
</dbReference>
<keyword evidence="2" id="KW-0378">Hydrolase</keyword>
<evidence type="ECO:0000256" key="1">
    <source>
        <dbReference type="ARBA" id="ARBA00022741"/>
    </source>
</evidence>